<evidence type="ECO:0000256" key="4">
    <source>
        <dbReference type="ARBA" id="ARBA00023235"/>
    </source>
</evidence>
<feature type="domain" description="PPIase cyclophilin-type" evidence="5">
    <location>
        <begin position="8"/>
        <end position="61"/>
    </location>
</feature>
<keyword evidence="4 6" id="KW-0413">Isomerase</keyword>
<comment type="caution">
    <text evidence="6">The sequence shown here is derived from an EMBL/GenBank/DDBJ whole genome shotgun (WGS) entry which is preliminary data.</text>
</comment>
<evidence type="ECO:0000313" key="7">
    <source>
        <dbReference type="Proteomes" id="UP000749646"/>
    </source>
</evidence>
<proteinExistence type="predicted"/>
<dbReference type="Proteomes" id="UP000749646">
    <property type="component" value="Unassembled WGS sequence"/>
</dbReference>
<reference evidence="6" key="1">
    <citation type="journal article" date="2020" name="Fungal Divers.">
        <title>Resolving the Mortierellaceae phylogeny through synthesis of multi-gene phylogenetics and phylogenomics.</title>
        <authorList>
            <person name="Vandepol N."/>
            <person name="Liber J."/>
            <person name="Desiro A."/>
            <person name="Na H."/>
            <person name="Kennedy M."/>
            <person name="Barry K."/>
            <person name="Grigoriev I.V."/>
            <person name="Miller A.N."/>
            <person name="O'Donnell K."/>
            <person name="Stajich J.E."/>
            <person name="Bonito G."/>
        </authorList>
    </citation>
    <scope>NUCLEOTIDE SEQUENCE</scope>
    <source>
        <strain evidence="6">MES-2147</strain>
    </source>
</reference>
<keyword evidence="3" id="KW-0697">Rotamase</keyword>
<dbReference type="GO" id="GO:0005737">
    <property type="term" value="C:cytoplasm"/>
    <property type="evidence" value="ECO:0007669"/>
    <property type="project" value="TreeGrafter"/>
</dbReference>
<evidence type="ECO:0000259" key="5">
    <source>
        <dbReference type="PROSITE" id="PS50072"/>
    </source>
</evidence>
<dbReference type="GO" id="GO:0006457">
    <property type="term" value="P:protein folding"/>
    <property type="evidence" value="ECO:0007669"/>
    <property type="project" value="TreeGrafter"/>
</dbReference>
<feature type="non-terminal residue" evidence="6">
    <location>
        <position position="61"/>
    </location>
</feature>
<dbReference type="EMBL" id="JAAAHW010000634">
    <property type="protein sequence ID" value="KAG0000406.1"/>
    <property type="molecule type" value="Genomic_DNA"/>
</dbReference>
<dbReference type="InterPro" id="IPR029000">
    <property type="entry name" value="Cyclophilin-like_dom_sf"/>
</dbReference>
<gene>
    <name evidence="6" type="primary">CYP5</name>
    <name evidence="6" type="ORF">BGZ65_004397</name>
</gene>
<dbReference type="Gene3D" id="2.40.100.10">
    <property type="entry name" value="Cyclophilin-like"/>
    <property type="match status" value="1"/>
</dbReference>
<protein>
    <recommendedName>
        <fullName evidence="2">peptidylprolyl isomerase</fullName>
        <ecNumber evidence="2">5.2.1.8</ecNumber>
    </recommendedName>
</protein>
<dbReference type="EC" id="5.2.1.8" evidence="2"/>
<dbReference type="OrthoDB" id="193499at2759"/>
<name>A0A9P6STG5_9FUNG</name>
<keyword evidence="7" id="KW-1185">Reference proteome</keyword>
<evidence type="ECO:0000256" key="3">
    <source>
        <dbReference type="ARBA" id="ARBA00023110"/>
    </source>
</evidence>
<dbReference type="InterPro" id="IPR002130">
    <property type="entry name" value="Cyclophilin-type_PPIase_dom"/>
</dbReference>
<comment type="catalytic activity">
    <reaction evidence="1">
        <text>[protein]-peptidylproline (omega=180) = [protein]-peptidylproline (omega=0)</text>
        <dbReference type="Rhea" id="RHEA:16237"/>
        <dbReference type="Rhea" id="RHEA-COMP:10747"/>
        <dbReference type="Rhea" id="RHEA-COMP:10748"/>
        <dbReference type="ChEBI" id="CHEBI:83833"/>
        <dbReference type="ChEBI" id="CHEBI:83834"/>
        <dbReference type="EC" id="5.2.1.8"/>
    </reaction>
</comment>
<dbReference type="GO" id="GO:0016018">
    <property type="term" value="F:cyclosporin A binding"/>
    <property type="evidence" value="ECO:0007669"/>
    <property type="project" value="TreeGrafter"/>
</dbReference>
<organism evidence="6 7">
    <name type="scientific">Modicella reniformis</name>
    <dbReference type="NCBI Taxonomy" id="1440133"/>
    <lineage>
        <taxon>Eukaryota</taxon>
        <taxon>Fungi</taxon>
        <taxon>Fungi incertae sedis</taxon>
        <taxon>Mucoromycota</taxon>
        <taxon>Mortierellomycotina</taxon>
        <taxon>Mortierellomycetes</taxon>
        <taxon>Mortierellales</taxon>
        <taxon>Mortierellaceae</taxon>
        <taxon>Modicella</taxon>
    </lineage>
</organism>
<dbReference type="PROSITE" id="PS50072">
    <property type="entry name" value="CSA_PPIASE_2"/>
    <property type="match status" value="1"/>
</dbReference>
<dbReference type="AlphaFoldDB" id="A0A9P6STG5"/>
<dbReference type="GO" id="GO:0003755">
    <property type="term" value="F:peptidyl-prolyl cis-trans isomerase activity"/>
    <property type="evidence" value="ECO:0007669"/>
    <property type="project" value="UniProtKB-KW"/>
</dbReference>
<evidence type="ECO:0000256" key="1">
    <source>
        <dbReference type="ARBA" id="ARBA00000971"/>
    </source>
</evidence>
<dbReference type="PANTHER" id="PTHR11071:SF561">
    <property type="entry name" value="PEPTIDYL-PROLYL CIS-TRANS ISOMERASE D-RELATED"/>
    <property type="match status" value="1"/>
</dbReference>
<dbReference type="Pfam" id="PF00160">
    <property type="entry name" value="Pro_isomerase"/>
    <property type="match status" value="1"/>
</dbReference>
<evidence type="ECO:0000256" key="2">
    <source>
        <dbReference type="ARBA" id="ARBA00013194"/>
    </source>
</evidence>
<dbReference type="PANTHER" id="PTHR11071">
    <property type="entry name" value="PEPTIDYL-PROLYL CIS-TRANS ISOMERASE"/>
    <property type="match status" value="1"/>
</dbReference>
<evidence type="ECO:0000313" key="6">
    <source>
        <dbReference type="EMBL" id="KAG0000406.1"/>
    </source>
</evidence>
<dbReference type="SUPFAM" id="SSF50891">
    <property type="entry name" value="Cyclophilin-like"/>
    <property type="match status" value="1"/>
</dbReference>
<sequence>MTKPVKVFFDIAVNSKPVGRMTFRLFNDHVPKTSENFRALCTGEKGKSALSGMPLTYKKSK</sequence>
<accession>A0A9P6STG5</accession>